<dbReference type="AlphaFoldDB" id="I4C7C0"/>
<dbReference type="Proteomes" id="UP000006055">
    <property type="component" value="Chromosome"/>
</dbReference>
<sequence>MEKNRLIRYVSEQRTFGEDNLCLISFCALSEDQRIAIDEEAGHNRRKEVGGAGKMSQSDRKLDTHINVMLKFRCPVLQLKGTFLT</sequence>
<gene>
    <name evidence="1" type="ordered locus">Desti_2790</name>
</gene>
<dbReference type="KEGG" id="dti:Desti_2790"/>
<evidence type="ECO:0000313" key="1">
    <source>
        <dbReference type="EMBL" id="AFM25461.1"/>
    </source>
</evidence>
<dbReference type="STRING" id="706587.Desti_2790"/>
<keyword evidence="2" id="KW-1185">Reference proteome</keyword>
<organism evidence="1 2">
    <name type="scientific">Desulfomonile tiedjei (strain ATCC 49306 / DSM 6799 / DCB-1)</name>
    <dbReference type="NCBI Taxonomy" id="706587"/>
    <lineage>
        <taxon>Bacteria</taxon>
        <taxon>Pseudomonadati</taxon>
        <taxon>Thermodesulfobacteriota</taxon>
        <taxon>Desulfomonilia</taxon>
        <taxon>Desulfomonilales</taxon>
        <taxon>Desulfomonilaceae</taxon>
        <taxon>Desulfomonile</taxon>
    </lineage>
</organism>
<dbReference type="HOGENOM" id="CLU_2507295_0_0_7"/>
<dbReference type="EMBL" id="CP003360">
    <property type="protein sequence ID" value="AFM25461.1"/>
    <property type="molecule type" value="Genomic_DNA"/>
</dbReference>
<name>I4C7C0_DESTA</name>
<proteinExistence type="predicted"/>
<accession>I4C7C0</accession>
<reference evidence="2" key="1">
    <citation type="submission" date="2012-06" db="EMBL/GenBank/DDBJ databases">
        <title>Complete sequence of chromosome of Desulfomonile tiedjei DSM 6799.</title>
        <authorList>
            <person name="Lucas S."/>
            <person name="Copeland A."/>
            <person name="Lapidus A."/>
            <person name="Glavina del Rio T."/>
            <person name="Dalin E."/>
            <person name="Tice H."/>
            <person name="Bruce D."/>
            <person name="Goodwin L."/>
            <person name="Pitluck S."/>
            <person name="Peters L."/>
            <person name="Ovchinnikova G."/>
            <person name="Zeytun A."/>
            <person name="Lu M."/>
            <person name="Kyrpides N."/>
            <person name="Mavromatis K."/>
            <person name="Ivanova N."/>
            <person name="Brettin T."/>
            <person name="Detter J.C."/>
            <person name="Han C."/>
            <person name="Larimer F."/>
            <person name="Land M."/>
            <person name="Hauser L."/>
            <person name="Markowitz V."/>
            <person name="Cheng J.-F."/>
            <person name="Hugenholtz P."/>
            <person name="Woyke T."/>
            <person name="Wu D."/>
            <person name="Spring S."/>
            <person name="Schroeder M."/>
            <person name="Brambilla E."/>
            <person name="Klenk H.-P."/>
            <person name="Eisen J.A."/>
        </authorList>
    </citation>
    <scope>NUCLEOTIDE SEQUENCE [LARGE SCALE GENOMIC DNA]</scope>
    <source>
        <strain evidence="2">ATCC 49306 / DSM 6799 / DCB-1</strain>
    </source>
</reference>
<evidence type="ECO:0000313" key="2">
    <source>
        <dbReference type="Proteomes" id="UP000006055"/>
    </source>
</evidence>
<protein>
    <submittedName>
        <fullName evidence="1">Uncharacterized protein</fullName>
    </submittedName>
</protein>